<sequence length="925" mass="94835">MSCFCANNVKEIEVTFSTPVTGFNSTLVLGTQYDITDPSGASLSASSGTATIAKITDSKYKITTSKEMGLGEYTFKINKDVVTSTDLQKNPLQFVKFQGSAGKDTTPPTVSSASYNANSGEVVVNFSEPVKIESVVKTGFVVTDGTTKVTLTSNESAILSNSDTTVTFGLSTATKTSVAALGTTKTLEVAAGAIKDKADNAIAAVTGISLSPVAQLSAASFDASTNLLTLNFTKAVNVSTLTVANIQMNSSAGAFNLDANDKIQTTTNGTAIQIKLAEDTTTAAFKGSSVTNRKVTLTQDAFFKTTDAEPQQVITSTTNITYTADTGKPVLVSATYNTNGTLVLQFNKPVKNSIATAVQMTDWLTGSTPTSMDTVASARMTTGTGYSDVLTYTAAQISAPGDNSLTTTASRLPTTTSKVYFAKDTFVDAAGNKNDALTSASGILINYVDQAAATVGSTATQIDLKTVQIAFDKEVTKTTAETIANYAITAPGASNLTVQSASLLADGKKVNLTVTQDATIGVNYTIKVSNVTTKYGNVPISTTSGNTSTWTAVTPSTTTGPDVTGVKYVDVNSNYKIDEGDKLQITYNQAIVVTGATKDDFTLSAGVFGTGATFLASSVSNQLDITLGASPTVAFGNTITQVATPHIKSVTGVNAVATSGAQTIASPDATTPAIATSVFEDTNADGSVSQGDRVTLTFTKDMDRSIAATTALGTVGTGAATTLQVSTAVAFGTGATGEWVDARTMRVNLGSSPNLAGTAVAYLGTATVKGGTVASIKDLWGNALDSTQGAITTTSNDTTRPTIQSVSIAAQNPTGNFVEGDKINFTMSEATNVNAAAAADELVLYQGTVPVLQKGTTAGAWTVSGNIVTYTVQAVGVDTEIVGKSVPSIGSVTITGARAGKIMDASANTTVTPVGFGLVPTITQR</sequence>
<dbReference type="Gene3D" id="2.60.40.1220">
    <property type="match status" value="2"/>
</dbReference>
<comment type="caution">
    <text evidence="2">The sequence shown here is derived from an EMBL/GenBank/DDBJ whole genome shotgun (WGS) entry which is preliminary data.</text>
</comment>
<keyword evidence="3" id="KW-1185">Reference proteome</keyword>
<evidence type="ECO:0000313" key="2">
    <source>
        <dbReference type="EMBL" id="MBC3899275.1"/>
    </source>
</evidence>
<accession>A0ABR6YVZ6</accession>
<dbReference type="RefSeq" id="WP_186893771.1">
    <property type="nucleotide sequence ID" value="NZ_WJBE01000004.1"/>
</dbReference>
<evidence type="ECO:0000256" key="1">
    <source>
        <dbReference type="ARBA" id="ARBA00022729"/>
    </source>
</evidence>
<protein>
    <recommendedName>
        <fullName evidence="4">SbsA Ig-like domain-containing protein</fullName>
    </recommendedName>
</protein>
<keyword evidence="1" id="KW-0732">Signal</keyword>
<organism evidence="2 3">
    <name type="scientific">Acetobacterium malicum</name>
    <dbReference type="NCBI Taxonomy" id="52692"/>
    <lineage>
        <taxon>Bacteria</taxon>
        <taxon>Bacillati</taxon>
        <taxon>Bacillota</taxon>
        <taxon>Clostridia</taxon>
        <taxon>Eubacteriales</taxon>
        <taxon>Eubacteriaceae</taxon>
        <taxon>Acetobacterium</taxon>
    </lineage>
</organism>
<gene>
    <name evidence="2" type="ORF">GH811_06575</name>
</gene>
<proteinExistence type="predicted"/>
<dbReference type="EMBL" id="WJBE01000004">
    <property type="protein sequence ID" value="MBC3899275.1"/>
    <property type="molecule type" value="Genomic_DNA"/>
</dbReference>
<name>A0ABR6YVZ6_9FIRM</name>
<reference evidence="2 3" key="1">
    <citation type="journal article" date="2020" name="mSystems">
        <title>Defining Genomic and Predicted Metabolic Features of the Acetobacterium Genus.</title>
        <authorList>
            <person name="Ross D.E."/>
            <person name="Marshall C.W."/>
            <person name="Gulliver D."/>
            <person name="May H.D."/>
            <person name="Norman R.S."/>
        </authorList>
    </citation>
    <scope>NUCLEOTIDE SEQUENCE [LARGE SCALE GENOMIC DNA]</scope>
    <source>
        <strain evidence="2 3">DSM 4132</strain>
    </source>
</reference>
<dbReference type="InterPro" id="IPR014755">
    <property type="entry name" value="Cu-Rt/internalin_Ig-like"/>
</dbReference>
<dbReference type="Proteomes" id="UP000622405">
    <property type="component" value="Unassembled WGS sequence"/>
</dbReference>
<evidence type="ECO:0000313" key="3">
    <source>
        <dbReference type="Proteomes" id="UP000622405"/>
    </source>
</evidence>
<evidence type="ECO:0008006" key="4">
    <source>
        <dbReference type="Google" id="ProtNLM"/>
    </source>
</evidence>